<dbReference type="InterPro" id="IPR012001">
    <property type="entry name" value="Thiamin_PyroP_enz_TPP-bd_dom"/>
</dbReference>
<dbReference type="Gene3D" id="3.40.50.970">
    <property type="match status" value="2"/>
</dbReference>
<feature type="domain" description="Thiamine pyrophosphate enzyme N-terminal TPP-binding" evidence="6">
    <location>
        <begin position="1"/>
        <end position="124"/>
    </location>
</feature>
<dbReference type="SUPFAM" id="SSF52518">
    <property type="entry name" value="Thiamin diphosphate-binding fold (THDP-binding)"/>
    <property type="match status" value="2"/>
</dbReference>
<proteinExistence type="inferred from homology"/>
<dbReference type="GO" id="GO:0009099">
    <property type="term" value="P:L-valine biosynthetic process"/>
    <property type="evidence" value="ECO:0007669"/>
    <property type="project" value="TreeGrafter"/>
</dbReference>
<evidence type="ECO:0000256" key="1">
    <source>
        <dbReference type="ARBA" id="ARBA00007812"/>
    </source>
</evidence>
<feature type="domain" description="Thiamine pyrophosphate enzyme central" evidence="4">
    <location>
        <begin position="197"/>
        <end position="330"/>
    </location>
</feature>
<keyword evidence="7" id="KW-0808">Transferase</keyword>
<dbReference type="KEGG" id="aca:ACP_0577"/>
<dbReference type="GO" id="GO:0009097">
    <property type="term" value="P:isoleucine biosynthetic process"/>
    <property type="evidence" value="ECO:0007669"/>
    <property type="project" value="TreeGrafter"/>
</dbReference>
<dbReference type="GO" id="GO:0003984">
    <property type="term" value="F:acetolactate synthase activity"/>
    <property type="evidence" value="ECO:0007669"/>
    <property type="project" value="UniProtKB-EC"/>
</dbReference>
<dbReference type="FunFam" id="3.40.50.970:FF:000007">
    <property type="entry name" value="Acetolactate synthase"/>
    <property type="match status" value="1"/>
</dbReference>
<dbReference type="EC" id="2.2.1.6" evidence="7"/>
<dbReference type="Proteomes" id="UP000002207">
    <property type="component" value="Chromosome"/>
</dbReference>
<dbReference type="CDD" id="cd07035">
    <property type="entry name" value="TPP_PYR_POX_like"/>
    <property type="match status" value="1"/>
</dbReference>
<evidence type="ECO:0000313" key="8">
    <source>
        <dbReference type="Proteomes" id="UP000002207"/>
    </source>
</evidence>
<dbReference type="InterPro" id="IPR029061">
    <property type="entry name" value="THDP-binding"/>
</dbReference>
<comment type="similarity">
    <text evidence="1 3">Belongs to the TPP enzyme family.</text>
</comment>
<evidence type="ECO:0000256" key="2">
    <source>
        <dbReference type="ARBA" id="ARBA00023052"/>
    </source>
</evidence>
<feature type="domain" description="Thiamine pyrophosphate enzyme TPP-binding" evidence="5">
    <location>
        <begin position="393"/>
        <end position="543"/>
    </location>
</feature>
<dbReference type="AlphaFoldDB" id="C1F1H7"/>
<dbReference type="EMBL" id="CP001472">
    <property type="protein sequence ID" value="ACO34678.1"/>
    <property type="molecule type" value="Genomic_DNA"/>
</dbReference>
<keyword evidence="2 3" id="KW-0786">Thiamine pyrophosphate</keyword>
<dbReference type="GO" id="GO:0000287">
    <property type="term" value="F:magnesium ion binding"/>
    <property type="evidence" value="ECO:0007669"/>
    <property type="project" value="InterPro"/>
</dbReference>
<evidence type="ECO:0000259" key="5">
    <source>
        <dbReference type="Pfam" id="PF02775"/>
    </source>
</evidence>
<accession>C1F1H7</accession>
<dbReference type="GO" id="GO:0005948">
    <property type="term" value="C:acetolactate synthase complex"/>
    <property type="evidence" value="ECO:0007669"/>
    <property type="project" value="TreeGrafter"/>
</dbReference>
<dbReference type="PANTHER" id="PTHR18968:SF13">
    <property type="entry name" value="ACETOLACTATE SYNTHASE CATALYTIC SUBUNIT, MITOCHONDRIAL"/>
    <property type="match status" value="1"/>
</dbReference>
<dbReference type="InterPro" id="IPR029035">
    <property type="entry name" value="DHS-like_NAD/FAD-binding_dom"/>
</dbReference>
<dbReference type="InParanoid" id="C1F1H7"/>
<evidence type="ECO:0000259" key="6">
    <source>
        <dbReference type="Pfam" id="PF02776"/>
    </source>
</evidence>
<dbReference type="RefSeq" id="WP_015895763.1">
    <property type="nucleotide sequence ID" value="NC_012483.1"/>
</dbReference>
<keyword evidence="8" id="KW-1185">Reference proteome</keyword>
<dbReference type="PANTHER" id="PTHR18968">
    <property type="entry name" value="THIAMINE PYROPHOSPHATE ENZYMES"/>
    <property type="match status" value="1"/>
</dbReference>
<dbReference type="SUPFAM" id="SSF52467">
    <property type="entry name" value="DHS-like NAD/FAD-binding domain"/>
    <property type="match status" value="1"/>
</dbReference>
<dbReference type="Pfam" id="PF00205">
    <property type="entry name" value="TPP_enzyme_M"/>
    <property type="match status" value="1"/>
</dbReference>
<gene>
    <name evidence="7" type="primary">ivlB1</name>
    <name evidence="7" type="ordered locus">ACP_0577</name>
</gene>
<evidence type="ECO:0000256" key="3">
    <source>
        <dbReference type="RuleBase" id="RU362132"/>
    </source>
</evidence>
<dbReference type="GO" id="GO:0030976">
    <property type="term" value="F:thiamine pyrophosphate binding"/>
    <property type="evidence" value="ECO:0007669"/>
    <property type="project" value="InterPro"/>
</dbReference>
<dbReference type="InterPro" id="IPR011766">
    <property type="entry name" value="TPP_enzyme_TPP-bd"/>
</dbReference>
<dbReference type="STRING" id="240015.ACP_0577"/>
<dbReference type="Pfam" id="PF02776">
    <property type="entry name" value="TPP_enzyme_N"/>
    <property type="match status" value="1"/>
</dbReference>
<dbReference type="InterPro" id="IPR045229">
    <property type="entry name" value="TPP_enz"/>
</dbReference>
<organism evidence="7 8">
    <name type="scientific">Acidobacterium capsulatum (strain ATCC 51196 / DSM 11244 / BCRC 80197 / JCM 7670 / NBRC 15755 / NCIMB 13165 / 161)</name>
    <dbReference type="NCBI Taxonomy" id="240015"/>
    <lineage>
        <taxon>Bacteria</taxon>
        <taxon>Pseudomonadati</taxon>
        <taxon>Acidobacteriota</taxon>
        <taxon>Terriglobia</taxon>
        <taxon>Terriglobales</taxon>
        <taxon>Acidobacteriaceae</taxon>
        <taxon>Acidobacterium</taxon>
    </lineage>
</organism>
<name>C1F1H7_ACIC5</name>
<reference evidence="7 8" key="1">
    <citation type="journal article" date="2009" name="Appl. Environ. Microbiol.">
        <title>Three genomes from the phylum Acidobacteria provide insight into the lifestyles of these microorganisms in soils.</title>
        <authorList>
            <person name="Ward N.L."/>
            <person name="Challacombe J.F."/>
            <person name="Janssen P.H."/>
            <person name="Henrissat B."/>
            <person name="Coutinho P.M."/>
            <person name="Wu M."/>
            <person name="Xie G."/>
            <person name="Haft D.H."/>
            <person name="Sait M."/>
            <person name="Badger J."/>
            <person name="Barabote R.D."/>
            <person name="Bradley B."/>
            <person name="Brettin T.S."/>
            <person name="Brinkac L.M."/>
            <person name="Bruce D."/>
            <person name="Creasy T."/>
            <person name="Daugherty S.C."/>
            <person name="Davidsen T.M."/>
            <person name="DeBoy R.T."/>
            <person name="Detter J.C."/>
            <person name="Dodson R.J."/>
            <person name="Durkin A.S."/>
            <person name="Ganapathy A."/>
            <person name="Gwinn-Giglio M."/>
            <person name="Han C.S."/>
            <person name="Khouri H."/>
            <person name="Kiss H."/>
            <person name="Kothari S.P."/>
            <person name="Madupu R."/>
            <person name="Nelson K.E."/>
            <person name="Nelson W.C."/>
            <person name="Paulsen I."/>
            <person name="Penn K."/>
            <person name="Ren Q."/>
            <person name="Rosovitz M.J."/>
            <person name="Selengut J.D."/>
            <person name="Shrivastava S."/>
            <person name="Sullivan S.A."/>
            <person name="Tapia R."/>
            <person name="Thompson L.S."/>
            <person name="Watkins K.L."/>
            <person name="Yang Q."/>
            <person name="Yu C."/>
            <person name="Zafar N."/>
            <person name="Zhou L."/>
            <person name="Kuske C.R."/>
        </authorList>
    </citation>
    <scope>NUCLEOTIDE SEQUENCE [LARGE SCALE GENOMIC DNA]</scope>
    <source>
        <strain evidence="8">ATCC 51196 / DSM 11244 / BCRC 80197 / JCM 7670 / NBRC 15755 / NCIMB 13165 / 161</strain>
    </source>
</reference>
<dbReference type="Pfam" id="PF02775">
    <property type="entry name" value="TPP_enzyme_C"/>
    <property type="match status" value="1"/>
</dbReference>
<evidence type="ECO:0000313" key="7">
    <source>
        <dbReference type="EMBL" id="ACO34678.1"/>
    </source>
</evidence>
<dbReference type="Gene3D" id="3.40.50.1220">
    <property type="entry name" value="TPP-binding domain"/>
    <property type="match status" value="1"/>
</dbReference>
<dbReference type="InterPro" id="IPR012000">
    <property type="entry name" value="Thiamin_PyroP_enz_cen_dom"/>
</dbReference>
<sequence>MKASDYIASVLQQQRVAAVFELVGGMITHMIDSVFVQGEVPIVSMHHEQGAAFAAEAVGKITGIPGVAMATSGPGATNLLTGVGSCYFDSSPAVFITGQVNRHEQKGNRAVRQLGFQETDIVSMARPVTKHSVLVQDVRDLPNTLHGAFRLATDKRPGPVLIDIPMDVQRENVEPEWLMHHAADAPLLPEERDLVALKEALLKAQRPLVLAGGGVRAGRVTAEFRQMVEMLSIPVVHSLMGVDALPWSHTLNAGMIGSYGNRWSNLAISQCDLLVVVGSRLDVRQTGADTQGFKEGRQIFHLDCDAGEMNNRVTGCHAILGELRPALLALHEMLLPIRDTVAANCMHWLGEIAALRRRWPDTQEIPDLQGINPNSFMHGLSQAGASAGAYVVDVGQHQMWAAQSLEIADDQRFLTSGGMGSMGFALPAGIGAAIALAGQPVVVIAGDGGFQCNIQELQTVARLGLPIKIVVVNNNCLGMVRQFQESYFKGRYRSTLWGYTAPDFEAVAKAYGIPSKSISDPTQIASASEWLFADHQSPALLQVMVSPNANAYPKLAFGKGMTSMEPQEKPIAMEGT</sequence>
<dbReference type="OrthoDB" id="4494979at2"/>
<dbReference type="GO" id="GO:0050660">
    <property type="term" value="F:flavin adenine dinucleotide binding"/>
    <property type="evidence" value="ECO:0007669"/>
    <property type="project" value="TreeGrafter"/>
</dbReference>
<dbReference type="eggNOG" id="COG0028">
    <property type="taxonomic scope" value="Bacteria"/>
</dbReference>
<protein>
    <submittedName>
        <fullName evidence="7">Acetolactate synthase, large subunit</fullName>
        <ecNumber evidence="7">2.2.1.6</ecNumber>
    </submittedName>
</protein>
<evidence type="ECO:0000259" key="4">
    <source>
        <dbReference type="Pfam" id="PF00205"/>
    </source>
</evidence>
<dbReference type="HOGENOM" id="CLU_013748_1_3_0"/>